<evidence type="ECO:0000313" key="3">
    <source>
        <dbReference type="Proteomes" id="UP000244855"/>
    </source>
</evidence>
<dbReference type="AlphaFoldDB" id="A0A2V1E6X4"/>
<feature type="non-terminal residue" evidence="2">
    <location>
        <position position="86"/>
    </location>
</feature>
<feature type="region of interest" description="Disordered" evidence="1">
    <location>
        <begin position="61"/>
        <end position="86"/>
    </location>
</feature>
<dbReference type="Proteomes" id="UP000244855">
    <property type="component" value="Unassembled WGS sequence"/>
</dbReference>
<evidence type="ECO:0000256" key="1">
    <source>
        <dbReference type="SAM" id="MobiDB-lite"/>
    </source>
</evidence>
<protein>
    <submittedName>
        <fullName evidence="2">Uncharacterized protein</fullName>
    </submittedName>
</protein>
<dbReference type="EMBL" id="KZ805309">
    <property type="protein sequence ID" value="PVI06313.1"/>
    <property type="molecule type" value="Genomic_DNA"/>
</dbReference>
<evidence type="ECO:0000313" key="2">
    <source>
        <dbReference type="EMBL" id="PVI06313.1"/>
    </source>
</evidence>
<sequence>MREISPRGQVPSPPRKPETCGNSTKPHGIIILCDEMHTWTMRMTRKIPEVKPAYIAGARKKVGSSNKMGGQASEVTGYGITRPRDV</sequence>
<proteinExistence type="predicted"/>
<keyword evidence="3" id="KW-1185">Reference proteome</keyword>
<reference evidence="2 3" key="1">
    <citation type="journal article" date="2018" name="Sci. Rep.">
        <title>Comparative genomics provides insights into the lifestyle and reveals functional heterogeneity of dark septate endophytic fungi.</title>
        <authorList>
            <person name="Knapp D.G."/>
            <person name="Nemeth J.B."/>
            <person name="Barry K."/>
            <person name="Hainaut M."/>
            <person name="Henrissat B."/>
            <person name="Johnson J."/>
            <person name="Kuo A."/>
            <person name="Lim J.H.P."/>
            <person name="Lipzen A."/>
            <person name="Nolan M."/>
            <person name="Ohm R.A."/>
            <person name="Tamas L."/>
            <person name="Grigoriev I.V."/>
            <person name="Spatafora J.W."/>
            <person name="Nagy L.G."/>
            <person name="Kovacs G.M."/>
        </authorList>
    </citation>
    <scope>NUCLEOTIDE SEQUENCE [LARGE SCALE GENOMIC DNA]</scope>
    <source>
        <strain evidence="2 3">DSE2036</strain>
    </source>
</reference>
<gene>
    <name evidence="2" type="ORF">DM02DRAFT_609883</name>
</gene>
<feature type="region of interest" description="Disordered" evidence="1">
    <location>
        <begin position="1"/>
        <end position="26"/>
    </location>
</feature>
<name>A0A2V1E6X4_9PLEO</name>
<organism evidence="2 3">
    <name type="scientific">Periconia macrospinosa</name>
    <dbReference type="NCBI Taxonomy" id="97972"/>
    <lineage>
        <taxon>Eukaryota</taxon>
        <taxon>Fungi</taxon>
        <taxon>Dikarya</taxon>
        <taxon>Ascomycota</taxon>
        <taxon>Pezizomycotina</taxon>
        <taxon>Dothideomycetes</taxon>
        <taxon>Pleosporomycetidae</taxon>
        <taxon>Pleosporales</taxon>
        <taxon>Massarineae</taxon>
        <taxon>Periconiaceae</taxon>
        <taxon>Periconia</taxon>
    </lineage>
</organism>
<accession>A0A2V1E6X4</accession>